<evidence type="ECO:0000313" key="2">
    <source>
        <dbReference type="Proteomes" id="UP000321570"/>
    </source>
</evidence>
<dbReference type="Proteomes" id="UP000321570">
    <property type="component" value="Unassembled WGS sequence"/>
</dbReference>
<dbReference type="AlphaFoldDB" id="A0A564Y6H6"/>
<reference evidence="1 2" key="1">
    <citation type="submission" date="2019-07" db="EMBL/GenBank/DDBJ databases">
        <authorList>
            <person name="Jastrzebski P J."/>
            <person name="Paukszto L."/>
            <person name="Jastrzebski P J."/>
        </authorList>
    </citation>
    <scope>NUCLEOTIDE SEQUENCE [LARGE SCALE GENOMIC DNA]</scope>
    <source>
        <strain evidence="1 2">WMS-il1</strain>
    </source>
</reference>
<protein>
    <submittedName>
        <fullName evidence="1">Uncharacterized protein</fullName>
    </submittedName>
</protein>
<name>A0A564Y6H6_HYMDI</name>
<evidence type="ECO:0000313" key="1">
    <source>
        <dbReference type="EMBL" id="VUZ42114.1"/>
    </source>
</evidence>
<gene>
    <name evidence="1" type="ORF">WMSIL1_LOCUS2623</name>
</gene>
<dbReference type="EMBL" id="CABIJS010000077">
    <property type="protein sequence ID" value="VUZ42114.1"/>
    <property type="molecule type" value="Genomic_DNA"/>
</dbReference>
<sequence length="85" mass="9540">MAAYVKIFAQFSSSAGWIFISGNLQLLRIEFEHPALDSPFRLKSSFLKGENPPPASLFIHDTISISGFECFCCCACRISLMKFKQ</sequence>
<keyword evidence="2" id="KW-1185">Reference proteome</keyword>
<accession>A0A564Y6H6</accession>
<proteinExistence type="predicted"/>
<organism evidence="1 2">
    <name type="scientific">Hymenolepis diminuta</name>
    <name type="common">Rat tapeworm</name>
    <dbReference type="NCBI Taxonomy" id="6216"/>
    <lineage>
        <taxon>Eukaryota</taxon>
        <taxon>Metazoa</taxon>
        <taxon>Spiralia</taxon>
        <taxon>Lophotrochozoa</taxon>
        <taxon>Platyhelminthes</taxon>
        <taxon>Cestoda</taxon>
        <taxon>Eucestoda</taxon>
        <taxon>Cyclophyllidea</taxon>
        <taxon>Hymenolepididae</taxon>
        <taxon>Hymenolepis</taxon>
    </lineage>
</organism>